<dbReference type="InterPro" id="IPR013785">
    <property type="entry name" value="Aldolase_TIM"/>
</dbReference>
<gene>
    <name evidence="3" type="ORF">COW24_01185</name>
</gene>
<feature type="signal peptide" evidence="1">
    <location>
        <begin position="1"/>
        <end position="32"/>
    </location>
</feature>
<evidence type="ECO:0000259" key="2">
    <source>
        <dbReference type="Pfam" id="PF03537"/>
    </source>
</evidence>
<comment type="caution">
    <text evidence="3">The sequence shown here is derived from an EMBL/GenBank/DDBJ whole genome shotgun (WGS) entry which is preliminary data.</text>
</comment>
<organism evidence="3 4">
    <name type="scientific">Candidatus Kerfeldbacteria bacterium CG15_BIG_FIL_POST_REV_8_21_14_020_45_12</name>
    <dbReference type="NCBI Taxonomy" id="2014247"/>
    <lineage>
        <taxon>Bacteria</taxon>
        <taxon>Candidatus Kerfeldiibacteriota</taxon>
    </lineage>
</organism>
<dbReference type="Pfam" id="PF03537">
    <property type="entry name" value="Glyco_hydro_114"/>
    <property type="match status" value="1"/>
</dbReference>
<dbReference type="PANTHER" id="PTHR35882">
    <property type="entry name" value="PELA"/>
    <property type="match status" value="1"/>
</dbReference>
<dbReference type="EMBL" id="PFGC01000014">
    <property type="protein sequence ID" value="PIW37246.1"/>
    <property type="molecule type" value="Genomic_DNA"/>
</dbReference>
<evidence type="ECO:0000313" key="3">
    <source>
        <dbReference type="EMBL" id="PIW37246.1"/>
    </source>
</evidence>
<reference evidence="3 4" key="1">
    <citation type="submission" date="2017-09" db="EMBL/GenBank/DDBJ databases">
        <title>Depth-based differentiation of microbial function through sediment-hosted aquifers and enrichment of novel symbionts in the deep terrestrial subsurface.</title>
        <authorList>
            <person name="Probst A.J."/>
            <person name="Ladd B."/>
            <person name="Jarett J.K."/>
            <person name="Geller-Mcgrath D.E."/>
            <person name="Sieber C.M."/>
            <person name="Emerson J.B."/>
            <person name="Anantharaman K."/>
            <person name="Thomas B.C."/>
            <person name="Malmstrom R."/>
            <person name="Stieglmeier M."/>
            <person name="Klingl A."/>
            <person name="Woyke T."/>
            <person name="Ryan C.M."/>
            <person name="Banfield J.F."/>
        </authorList>
    </citation>
    <scope>NUCLEOTIDE SEQUENCE [LARGE SCALE GENOMIC DNA]</scope>
    <source>
        <strain evidence="3">CG15_BIG_FIL_POST_REV_8_21_14_020_45_12</strain>
    </source>
</reference>
<evidence type="ECO:0000256" key="1">
    <source>
        <dbReference type="SAM" id="SignalP"/>
    </source>
</evidence>
<name>A0A2M7H4U2_9BACT</name>
<dbReference type="InterPro" id="IPR004352">
    <property type="entry name" value="GH114_TIM-barrel"/>
</dbReference>
<dbReference type="PANTHER" id="PTHR35882:SF2">
    <property type="entry name" value="PELA"/>
    <property type="match status" value="1"/>
</dbReference>
<evidence type="ECO:0000313" key="4">
    <source>
        <dbReference type="Proteomes" id="UP000230292"/>
    </source>
</evidence>
<accession>A0A2M7H4U2</accession>
<sequence length="616" mass="68512">MESQRNVTKIAGALSSFGLALCLIFVTSVATATSDDSEDLLSRDLSDKAYEFGVYLGNDPDMLYRLTVFEKVVIDTSEFSKDEISILRNSGTKVYAEISISTAQKGTSVHEKKKSARLKKVPQTLTNTYYMDPSKKNWRNFVVNTRVKSAEKKEVDGFYLTGADVYDSVGKKNKSDVAAGVFRTIIEIDKKYPKKKIIVEDPLGAFGDDVITREQILRHVDAISKTELNYKPNYSASDDGQDTYQQQTSKKRQSWVKKLKTYKRKGIKIYTIDFTQKKSNKEIAETRARKNGFTSFVGTRDLDNVLWYGGQTSSFVTRPFTEDSIWNTPIDDNPKIEEKSDLMIDTIEDGYSLGRLFLNVEQWTVPIYYADNSTPTYVVDCTSGCGPGFTGSLGYETAAMPIPDNAEPDDTSDGLMTVVNVETGYSYDYFQAEKKGKNWTTAGGFRFDLSDDGVQEISATSTGARGAGFPLMAGLVHRDEILQGHIPHALVMAVDYPKAGSFVWPASAEDGRSEENYAIPEGARIQLNPDLDVDSLGLNRTGTIIARALQEYGAFIGDNSDGLSIYVEGRYAKSPEWENDATGEESIISMEDINDIPLDQLRVLEMGELLTNPYLK</sequence>
<feature type="chain" id="PRO_5014766689" description="Glycoside-hydrolase family GH114 TIM-barrel domain-containing protein" evidence="1">
    <location>
        <begin position="33"/>
        <end position="616"/>
    </location>
</feature>
<feature type="domain" description="Glycoside-hydrolase family GH114 TIM-barrel" evidence="2">
    <location>
        <begin position="66"/>
        <end position="303"/>
    </location>
</feature>
<protein>
    <recommendedName>
        <fullName evidence="2">Glycoside-hydrolase family GH114 TIM-barrel domain-containing protein</fullName>
    </recommendedName>
</protein>
<dbReference type="InterPro" id="IPR017853">
    <property type="entry name" value="GH"/>
</dbReference>
<keyword evidence="1" id="KW-0732">Signal</keyword>
<dbReference type="Proteomes" id="UP000230292">
    <property type="component" value="Unassembled WGS sequence"/>
</dbReference>
<dbReference type="SUPFAM" id="SSF51445">
    <property type="entry name" value="(Trans)glycosidases"/>
    <property type="match status" value="1"/>
</dbReference>
<dbReference type="AlphaFoldDB" id="A0A2M7H4U2"/>
<proteinExistence type="predicted"/>
<dbReference type="Gene3D" id="3.20.20.70">
    <property type="entry name" value="Aldolase class I"/>
    <property type="match status" value="1"/>
</dbReference>